<sequence>MQKAVESIKDVEKFLGSIGLIVTEVQNEQQIEKVRNHLKNLANSLTGSNETVSIIKALRIEYKGTDDFNTLGFVGNSKGSSLESHKIEDLERVIYESIDFTRHNSSDFIYTPCQTICVSLIDLLSQNLTKGVRKIGQEIINFYVKVEENLRDFEESSLYFSHVNESFFKFFKNETLSTKWKKNPGQLIEQIVEYSKAATVELFSENLQLYANIAKYLVFLRGSDVSKETYESLGDQLIPTTEYLESTAQWYTFLSNFYKNILSNFIVQRDISPCQKVTLQLLEVIEKVKLENNYYRDITESLKNLLNSIPKPNATQVLDGLKFIDLEEPKLEALKKLLSAALQHQGVSSKCNGESKKLTIRGSYVKLSDLSKFNCTDTNFIEVFALHKV</sequence>
<accession>A0ABD2WXZ1</accession>
<proteinExistence type="predicted"/>
<reference evidence="1 2" key="1">
    <citation type="journal article" date="2024" name="bioRxiv">
        <title>A reference genome for Trichogramma kaykai: A tiny desert-dwelling parasitoid wasp with competing sex-ratio distorters.</title>
        <authorList>
            <person name="Culotta J."/>
            <person name="Lindsey A.R."/>
        </authorList>
    </citation>
    <scope>NUCLEOTIDE SEQUENCE [LARGE SCALE GENOMIC DNA]</scope>
    <source>
        <strain evidence="1 2">KSX58</strain>
    </source>
</reference>
<comment type="caution">
    <text evidence="1">The sequence shown here is derived from an EMBL/GenBank/DDBJ whole genome shotgun (WGS) entry which is preliminary data.</text>
</comment>
<evidence type="ECO:0000313" key="2">
    <source>
        <dbReference type="Proteomes" id="UP001627154"/>
    </source>
</evidence>
<dbReference type="Proteomes" id="UP001627154">
    <property type="component" value="Unassembled WGS sequence"/>
</dbReference>
<dbReference type="EMBL" id="JBJJXI010000061">
    <property type="protein sequence ID" value="KAL3397744.1"/>
    <property type="molecule type" value="Genomic_DNA"/>
</dbReference>
<keyword evidence="2" id="KW-1185">Reference proteome</keyword>
<dbReference type="AlphaFoldDB" id="A0ABD2WXZ1"/>
<organism evidence="1 2">
    <name type="scientific">Trichogramma kaykai</name>
    <dbReference type="NCBI Taxonomy" id="54128"/>
    <lineage>
        <taxon>Eukaryota</taxon>
        <taxon>Metazoa</taxon>
        <taxon>Ecdysozoa</taxon>
        <taxon>Arthropoda</taxon>
        <taxon>Hexapoda</taxon>
        <taxon>Insecta</taxon>
        <taxon>Pterygota</taxon>
        <taxon>Neoptera</taxon>
        <taxon>Endopterygota</taxon>
        <taxon>Hymenoptera</taxon>
        <taxon>Apocrita</taxon>
        <taxon>Proctotrupomorpha</taxon>
        <taxon>Chalcidoidea</taxon>
        <taxon>Trichogrammatidae</taxon>
        <taxon>Trichogramma</taxon>
    </lineage>
</organism>
<evidence type="ECO:0000313" key="1">
    <source>
        <dbReference type="EMBL" id="KAL3397744.1"/>
    </source>
</evidence>
<protein>
    <submittedName>
        <fullName evidence="1">Uncharacterized protein</fullName>
    </submittedName>
</protein>
<gene>
    <name evidence="1" type="ORF">TKK_008498</name>
</gene>
<name>A0ABD2WXZ1_9HYME</name>